<proteinExistence type="inferred from homology"/>
<dbReference type="RefSeq" id="WP_096355593.1">
    <property type="nucleotide sequence ID" value="NZ_AP014946.1"/>
</dbReference>
<dbReference type="Proteomes" id="UP000236884">
    <property type="component" value="Chromosome"/>
</dbReference>
<gene>
    <name evidence="5" type="ORF">GJW-30_1_02397</name>
</gene>
<name>A0A0S3PV73_9BRAD</name>
<keyword evidence="6" id="KW-1185">Reference proteome</keyword>
<dbReference type="CDD" id="cd05804">
    <property type="entry name" value="StaR_like"/>
    <property type="match status" value="1"/>
</dbReference>
<dbReference type="AlphaFoldDB" id="A0A0S3PV73"/>
<dbReference type="EMBL" id="AP014946">
    <property type="protein sequence ID" value="BAT59862.1"/>
    <property type="molecule type" value="Genomic_DNA"/>
</dbReference>
<evidence type="ECO:0000313" key="6">
    <source>
        <dbReference type="Proteomes" id="UP000236884"/>
    </source>
</evidence>
<evidence type="ECO:0000313" key="5">
    <source>
        <dbReference type="EMBL" id="BAT59862.1"/>
    </source>
</evidence>
<reference evidence="5 6" key="1">
    <citation type="submission" date="2015-08" db="EMBL/GenBank/DDBJ databases">
        <title>Investigation of the bacterial diversity of lava forest soil.</title>
        <authorList>
            <person name="Lee J.S."/>
        </authorList>
    </citation>
    <scope>NUCLEOTIDE SEQUENCE [LARGE SCALE GENOMIC DNA]</scope>
    <source>
        <strain evidence="5 6">GJW-30</strain>
    </source>
</reference>
<evidence type="ECO:0000256" key="1">
    <source>
        <dbReference type="ARBA" id="ARBA00005857"/>
    </source>
</evidence>
<protein>
    <recommendedName>
        <fullName evidence="2">Tetratricopeptide repeat protein 38</fullName>
    </recommendedName>
</protein>
<dbReference type="PANTHER" id="PTHR16263:SF4">
    <property type="entry name" value="TETRATRICOPEPTIDE REPEAT PROTEIN 38"/>
    <property type="match status" value="1"/>
</dbReference>
<dbReference type="InterPro" id="IPR033891">
    <property type="entry name" value="TTC38"/>
</dbReference>
<evidence type="ECO:0000256" key="4">
    <source>
        <dbReference type="ARBA" id="ARBA00022803"/>
    </source>
</evidence>
<dbReference type="Gene3D" id="1.25.40.10">
    <property type="entry name" value="Tetratricopeptide repeat domain"/>
    <property type="match status" value="1"/>
</dbReference>
<comment type="similarity">
    <text evidence="1">Belongs to the TTC38 family.</text>
</comment>
<keyword evidence="3" id="KW-0677">Repeat</keyword>
<evidence type="ECO:0000256" key="3">
    <source>
        <dbReference type="ARBA" id="ARBA00022737"/>
    </source>
</evidence>
<dbReference type="SUPFAM" id="SSF48452">
    <property type="entry name" value="TPR-like"/>
    <property type="match status" value="1"/>
</dbReference>
<keyword evidence="4" id="KW-0802">TPR repeat</keyword>
<dbReference type="KEGG" id="vgo:GJW-30_1_02397"/>
<dbReference type="OrthoDB" id="9815900at2"/>
<organism evidence="5 6">
    <name type="scientific">Variibacter gotjawalensis</name>
    <dbReference type="NCBI Taxonomy" id="1333996"/>
    <lineage>
        <taxon>Bacteria</taxon>
        <taxon>Pseudomonadati</taxon>
        <taxon>Pseudomonadota</taxon>
        <taxon>Alphaproteobacteria</taxon>
        <taxon>Hyphomicrobiales</taxon>
        <taxon>Nitrobacteraceae</taxon>
        <taxon>Variibacter</taxon>
    </lineage>
</organism>
<sequence>MPHADRYGLALSTSFDAAAFAYRDGMDLMLSAWPGASEAFDRAIAADPDFALAHIARARMHFIYAEVPEARVKSTQARTLVAQHGDARERSHVDIIALSVEGKPVECLAGTLAHLDRWPRDAIIMSLPLGAFGLFAFSGMADHEQAKVDLLERHKSYYGDDWWFLTYLGWSHAENRNVAHGRGLIERAFAARRENANAMHSLAHAMFEDGSAREAEAIIRDWLPSYDRSGILHGHISWHEALAALERDDAEAALAIYADRIAPHGNTAPPINVVTDGAALLWRAGLEGHPVPRALWSETATNAVRFFPKSGNAFIDVHVALAAAATGDAESLDRRADEIEARLAQGKLPPGPVVPAILRAIRAFANDDYATCAKLLEPVAADVVRIGGSHAQREMIEDTLILAQIKNGESAKARALLDERLHRRPSARDERWRAAAQNASVMPSSAAS</sequence>
<accession>A0A0S3PV73</accession>
<evidence type="ECO:0000256" key="2">
    <source>
        <dbReference type="ARBA" id="ARBA00019992"/>
    </source>
</evidence>
<dbReference type="InterPro" id="IPR011990">
    <property type="entry name" value="TPR-like_helical_dom_sf"/>
</dbReference>
<dbReference type="PANTHER" id="PTHR16263">
    <property type="entry name" value="TETRATRICOPEPTIDE REPEAT PROTEIN 38"/>
    <property type="match status" value="1"/>
</dbReference>